<feature type="compositionally biased region" description="Polar residues" evidence="8">
    <location>
        <begin position="1"/>
        <end position="22"/>
    </location>
</feature>
<dbReference type="Gene3D" id="3.40.50.300">
    <property type="entry name" value="P-loop containing nucleotide triphosphate hydrolases"/>
    <property type="match status" value="1"/>
</dbReference>
<dbReference type="GO" id="GO:0005524">
    <property type="term" value="F:ATP binding"/>
    <property type="evidence" value="ECO:0007669"/>
    <property type="project" value="UniProtKB-KW"/>
</dbReference>
<feature type="region of interest" description="Disordered" evidence="8">
    <location>
        <begin position="1"/>
        <end position="23"/>
    </location>
</feature>
<dbReference type="GO" id="GO:0140359">
    <property type="term" value="F:ABC-type transporter activity"/>
    <property type="evidence" value="ECO:0007669"/>
    <property type="project" value="InterPro"/>
</dbReference>
<dbReference type="InterPro" id="IPR027417">
    <property type="entry name" value="P-loop_NTPase"/>
</dbReference>
<evidence type="ECO:0000256" key="4">
    <source>
        <dbReference type="ARBA" id="ARBA00022741"/>
    </source>
</evidence>
<evidence type="ECO:0000313" key="13">
    <source>
        <dbReference type="EMBL" id="SQH99162.1"/>
    </source>
</evidence>
<accession>A0A2X4RP85</accession>
<comment type="subcellular location">
    <subcellularLocation>
        <location evidence="1">Cell membrane</location>
        <topology evidence="1">Multi-pass membrane protein</topology>
    </subcellularLocation>
</comment>
<dbReference type="PANTHER" id="PTHR24223">
    <property type="entry name" value="ATP-BINDING CASSETTE SUB-FAMILY C"/>
    <property type="match status" value="1"/>
</dbReference>
<keyword evidence="4" id="KW-0547">Nucleotide-binding</keyword>
<dbReference type="PROSITE" id="PS50893">
    <property type="entry name" value="ABC_TRANSPORTER_2"/>
    <property type="match status" value="1"/>
</dbReference>
<gene>
    <name evidence="12" type="primary">cydC</name>
    <name evidence="12" type="ORF">I6G51_11045</name>
    <name evidence="13" type="ORF">NCTC10288_00673</name>
</gene>
<keyword evidence="2" id="KW-0813">Transport</keyword>
<dbReference type="Proteomes" id="UP000249264">
    <property type="component" value="Chromosome 1"/>
</dbReference>
<dbReference type="GO" id="GO:0045454">
    <property type="term" value="P:cell redox homeostasis"/>
    <property type="evidence" value="ECO:0007669"/>
    <property type="project" value="InterPro"/>
</dbReference>
<dbReference type="GO" id="GO:0005886">
    <property type="term" value="C:plasma membrane"/>
    <property type="evidence" value="ECO:0007669"/>
    <property type="project" value="UniProtKB-SubCell"/>
</dbReference>
<proteinExistence type="predicted"/>
<evidence type="ECO:0000256" key="5">
    <source>
        <dbReference type="ARBA" id="ARBA00022840"/>
    </source>
</evidence>
<dbReference type="InterPro" id="IPR003439">
    <property type="entry name" value="ABC_transporter-like_ATP-bd"/>
</dbReference>
<evidence type="ECO:0000256" key="2">
    <source>
        <dbReference type="ARBA" id="ARBA00022448"/>
    </source>
</evidence>
<evidence type="ECO:0000256" key="6">
    <source>
        <dbReference type="ARBA" id="ARBA00022989"/>
    </source>
</evidence>
<evidence type="ECO:0000256" key="7">
    <source>
        <dbReference type="ARBA" id="ARBA00023136"/>
    </source>
</evidence>
<dbReference type="EMBL" id="LS483460">
    <property type="protein sequence ID" value="SQH99162.1"/>
    <property type="molecule type" value="Genomic_DNA"/>
</dbReference>
<reference evidence="12 15" key="2">
    <citation type="submission" date="2020-12" db="EMBL/GenBank/DDBJ databases">
        <title>FDA dAtabase for Regulatory Grade micrObial Sequences (FDA-ARGOS): Supporting development and validation of Infectious Disease Dx tests.</title>
        <authorList>
            <person name="Sproer C."/>
            <person name="Gronow S."/>
            <person name="Severitt S."/>
            <person name="Schroder I."/>
            <person name="Tallon L."/>
            <person name="Sadzewicz L."/>
            <person name="Zhao X."/>
            <person name="Boylan J."/>
            <person name="Ott S."/>
            <person name="Bowen H."/>
            <person name="Vavikolanu K."/>
            <person name="Mehta A."/>
            <person name="Aluvathingal J."/>
            <person name="Nadendla S."/>
            <person name="Lowell S."/>
            <person name="Myers T."/>
            <person name="Yan Y."/>
            <person name="Sichtig H."/>
        </authorList>
    </citation>
    <scope>NUCLEOTIDE SEQUENCE [LARGE SCALE GENOMIC DNA]</scope>
    <source>
        <strain evidence="12 15">FDAARGOS_894</strain>
    </source>
</reference>
<keyword evidence="15" id="KW-1185">Reference proteome</keyword>
<dbReference type="AlphaFoldDB" id="A0A2X4RP85"/>
<dbReference type="SUPFAM" id="SSF90123">
    <property type="entry name" value="ABC transporter transmembrane region"/>
    <property type="match status" value="1"/>
</dbReference>
<dbReference type="PROSITE" id="PS50929">
    <property type="entry name" value="ABC_TM1F"/>
    <property type="match status" value="1"/>
</dbReference>
<evidence type="ECO:0000313" key="12">
    <source>
        <dbReference type="EMBL" id="QPS59404.1"/>
    </source>
</evidence>
<dbReference type="InterPro" id="IPR014223">
    <property type="entry name" value="ABC_CydC/D"/>
</dbReference>
<evidence type="ECO:0000256" key="8">
    <source>
        <dbReference type="SAM" id="MobiDB-lite"/>
    </source>
</evidence>
<dbReference type="GO" id="GO:0016887">
    <property type="term" value="F:ATP hydrolysis activity"/>
    <property type="evidence" value="ECO:0007669"/>
    <property type="project" value="InterPro"/>
</dbReference>
<dbReference type="InterPro" id="IPR003593">
    <property type="entry name" value="AAA+_ATPase"/>
</dbReference>
<dbReference type="STRING" id="38301.NX84_09995"/>
<dbReference type="InterPro" id="IPR050173">
    <property type="entry name" value="ABC_transporter_C-like"/>
</dbReference>
<feature type="transmembrane region" description="Helical" evidence="9">
    <location>
        <begin position="268"/>
        <end position="292"/>
    </location>
</feature>
<dbReference type="OrthoDB" id="3237158at2"/>
<dbReference type="PANTHER" id="PTHR24223:SF401">
    <property type="entry name" value="ATP-BINDING CASSETTE TRANSPORTER SUBFAMILY C"/>
    <property type="match status" value="1"/>
</dbReference>
<dbReference type="KEGG" id="cmin:NCTC10288_00673"/>
<evidence type="ECO:0000256" key="9">
    <source>
        <dbReference type="SAM" id="Phobius"/>
    </source>
</evidence>
<dbReference type="EMBL" id="CP065689">
    <property type="protein sequence ID" value="QPS59404.1"/>
    <property type="molecule type" value="Genomic_DNA"/>
</dbReference>
<dbReference type="GeneID" id="70782600"/>
<dbReference type="PROSITE" id="PS00211">
    <property type="entry name" value="ABC_TRANSPORTER_1"/>
    <property type="match status" value="1"/>
</dbReference>
<evidence type="ECO:0000256" key="3">
    <source>
        <dbReference type="ARBA" id="ARBA00022692"/>
    </source>
</evidence>
<organism evidence="13 14">
    <name type="scientific">Corynebacterium minutissimum</name>
    <dbReference type="NCBI Taxonomy" id="38301"/>
    <lineage>
        <taxon>Bacteria</taxon>
        <taxon>Bacillati</taxon>
        <taxon>Actinomycetota</taxon>
        <taxon>Actinomycetes</taxon>
        <taxon>Mycobacteriales</taxon>
        <taxon>Corynebacteriaceae</taxon>
        <taxon>Corynebacterium</taxon>
    </lineage>
</organism>
<evidence type="ECO:0000313" key="15">
    <source>
        <dbReference type="Proteomes" id="UP000594905"/>
    </source>
</evidence>
<feature type="transmembrane region" description="Helical" evidence="9">
    <location>
        <begin position="163"/>
        <end position="183"/>
    </location>
</feature>
<dbReference type="InterPro" id="IPR036640">
    <property type="entry name" value="ABC1_TM_sf"/>
</dbReference>
<dbReference type="Pfam" id="PF00005">
    <property type="entry name" value="ABC_tran"/>
    <property type="match status" value="1"/>
</dbReference>
<feature type="domain" description="ABC transmembrane type-1" evidence="11">
    <location>
        <begin position="51"/>
        <end position="329"/>
    </location>
</feature>
<keyword evidence="6 9" id="KW-1133">Transmembrane helix</keyword>
<feature type="transmembrane region" description="Helical" evidence="9">
    <location>
        <begin position="189"/>
        <end position="207"/>
    </location>
</feature>
<evidence type="ECO:0000259" key="10">
    <source>
        <dbReference type="PROSITE" id="PS50893"/>
    </source>
</evidence>
<keyword evidence="3 9" id="KW-0812">Transmembrane</keyword>
<keyword evidence="5" id="KW-0067">ATP-binding</keyword>
<dbReference type="GO" id="GO:0034775">
    <property type="term" value="P:glutathione transmembrane transport"/>
    <property type="evidence" value="ECO:0007669"/>
    <property type="project" value="InterPro"/>
</dbReference>
<dbReference type="InterPro" id="IPR011527">
    <property type="entry name" value="ABC1_TM_dom"/>
</dbReference>
<feature type="domain" description="ABC transporter" evidence="10">
    <location>
        <begin position="346"/>
        <end position="540"/>
    </location>
</feature>
<dbReference type="SMART" id="SM00382">
    <property type="entry name" value="AAA"/>
    <property type="match status" value="1"/>
</dbReference>
<evidence type="ECO:0000256" key="1">
    <source>
        <dbReference type="ARBA" id="ARBA00004651"/>
    </source>
</evidence>
<dbReference type="SUPFAM" id="SSF52540">
    <property type="entry name" value="P-loop containing nucleoside triphosphate hydrolases"/>
    <property type="match status" value="1"/>
</dbReference>
<dbReference type="Proteomes" id="UP000594905">
    <property type="component" value="Chromosome"/>
</dbReference>
<evidence type="ECO:0000259" key="11">
    <source>
        <dbReference type="PROSITE" id="PS50929"/>
    </source>
</evidence>
<feature type="transmembrane region" description="Helical" evidence="9">
    <location>
        <begin position="50"/>
        <end position="75"/>
    </location>
</feature>
<feature type="transmembrane region" description="Helical" evidence="9">
    <location>
        <begin position="87"/>
        <end position="104"/>
    </location>
</feature>
<name>A0A2X4RP85_9CORY</name>
<keyword evidence="7 9" id="KW-0472">Membrane</keyword>
<dbReference type="NCBIfam" id="TIGR02868">
    <property type="entry name" value="CydC"/>
    <property type="match status" value="1"/>
</dbReference>
<evidence type="ECO:0000313" key="14">
    <source>
        <dbReference type="Proteomes" id="UP000249264"/>
    </source>
</evidence>
<protein>
    <submittedName>
        <fullName evidence="13">ABC transport system, ATPase and permease component</fullName>
    </submittedName>
    <submittedName>
        <fullName evidence="12">Thiol reductant ABC exporter subunit CydC</fullName>
    </submittedName>
</protein>
<dbReference type="Gene3D" id="1.20.1560.10">
    <property type="entry name" value="ABC transporter type 1, transmembrane domain"/>
    <property type="match status" value="1"/>
</dbReference>
<dbReference type="RefSeq" id="WP_082013957.1">
    <property type="nucleotide sequence ID" value="NZ_CP065689.1"/>
</dbReference>
<dbReference type="InterPro" id="IPR017871">
    <property type="entry name" value="ABC_transporter-like_CS"/>
</dbReference>
<reference evidence="13 14" key="1">
    <citation type="submission" date="2018-06" db="EMBL/GenBank/DDBJ databases">
        <authorList>
            <consortium name="Pathogen Informatics"/>
            <person name="Doyle S."/>
        </authorList>
    </citation>
    <scope>NUCLEOTIDE SEQUENCE [LARGE SCALE GENOMIC DNA]</scope>
    <source>
        <strain evidence="13 14">NCTC10288</strain>
    </source>
</reference>
<sequence>MSRNSHASKAESTGFSSSNEASTPLVAEREATLTQLRFIFSTCGFSPASLAVAIGVSSLALLAALALAMTSGWLITRAWQAPPVLELSVAVTSVRALGISRAVFRYADRLYAHRLALRTTTRLRSAIFNGLIDSQVDLGPRGRAHVRLVDDADKITDLIVRTLVPCGVAAVLSVVSLICAFLMSVPAALVMAGAFALTGIAVPALVAQASRKSQATSTRNAFTENLDNTLHNRVEFAAAGRGELLRNLAARASRRETSARVAADRPLAVADALSSGAIGCAAVGVLICALAFYTGNPMWMGTLVLLALSSFEAHAALPQAAQSWQEASGSIHSLSAVLKAPPRPQPRFTDTRFVRARNLRTEFGDTVWNFEALPGQRVVVRGKSGSGKTMLLETIAGVREAISGEVTRPASCILSAEDAWIFATSVRENIRVAAPEASETLMSTTLAAVGFELDLDTQLSDGADSLSSGQRRRLLLARALCTKADVLLLDEPTEHIAASDSARLLNVLCTQPLPGALPERTVIIVTHAPGPVGIEVLSPAHLA</sequence>